<gene>
    <name evidence="1" type="ORF">PLEPLA_LOCUS44687</name>
</gene>
<protein>
    <submittedName>
        <fullName evidence="1">Uncharacterized protein</fullName>
    </submittedName>
</protein>
<reference evidence="1" key="1">
    <citation type="submission" date="2020-03" db="EMBL/GenBank/DDBJ databases">
        <authorList>
            <person name="Weist P."/>
        </authorList>
    </citation>
    <scope>NUCLEOTIDE SEQUENCE</scope>
</reference>
<name>A0A9N7VR96_PLEPL</name>
<accession>A0A9N7VR96</accession>
<dbReference type="AlphaFoldDB" id="A0A9N7VR96"/>
<comment type="caution">
    <text evidence="1">The sequence shown here is derived from an EMBL/GenBank/DDBJ whole genome shotgun (WGS) entry which is preliminary data.</text>
</comment>
<evidence type="ECO:0000313" key="1">
    <source>
        <dbReference type="EMBL" id="CAB1456891.1"/>
    </source>
</evidence>
<dbReference type="EMBL" id="CADEAL010004317">
    <property type="protein sequence ID" value="CAB1456891.1"/>
    <property type="molecule type" value="Genomic_DNA"/>
</dbReference>
<evidence type="ECO:0000313" key="2">
    <source>
        <dbReference type="Proteomes" id="UP001153269"/>
    </source>
</evidence>
<sequence length="153" mass="16568">MLVRPKPAPPTPRSPPPLQVFASPLPPAKRLCNYIYPSSPSPGLCAIRFLSFAHRVLVPVARSLISLSVFKLGHRFCTLPHHSANPRPLPTLPLHAHPIPHTLPPATLPTATIPPCASPLVISLMINTHTALSGLHVPDTVTLPQRLHLAFLH</sequence>
<proteinExistence type="predicted"/>
<dbReference type="Proteomes" id="UP001153269">
    <property type="component" value="Unassembled WGS sequence"/>
</dbReference>
<organism evidence="1 2">
    <name type="scientific">Pleuronectes platessa</name>
    <name type="common">European plaice</name>
    <dbReference type="NCBI Taxonomy" id="8262"/>
    <lineage>
        <taxon>Eukaryota</taxon>
        <taxon>Metazoa</taxon>
        <taxon>Chordata</taxon>
        <taxon>Craniata</taxon>
        <taxon>Vertebrata</taxon>
        <taxon>Euteleostomi</taxon>
        <taxon>Actinopterygii</taxon>
        <taxon>Neopterygii</taxon>
        <taxon>Teleostei</taxon>
        <taxon>Neoteleostei</taxon>
        <taxon>Acanthomorphata</taxon>
        <taxon>Carangaria</taxon>
        <taxon>Pleuronectiformes</taxon>
        <taxon>Pleuronectoidei</taxon>
        <taxon>Pleuronectidae</taxon>
        <taxon>Pleuronectes</taxon>
    </lineage>
</organism>
<keyword evidence="2" id="KW-1185">Reference proteome</keyword>